<dbReference type="Pfam" id="PF00528">
    <property type="entry name" value="BPD_transp_1"/>
    <property type="match status" value="1"/>
</dbReference>
<keyword evidence="5 6" id="KW-0472">Membrane</keyword>
<reference evidence="9" key="1">
    <citation type="submission" date="2016-05" db="EMBL/GenBank/DDBJ databases">
        <title>Paenibacillus oryzae. sp. nov., isolated from the rice root.</title>
        <authorList>
            <person name="Zhang J."/>
            <person name="Zhang X."/>
        </authorList>
    </citation>
    <scope>NUCLEOTIDE SEQUENCE [LARGE SCALE GENOMIC DNA]</scope>
    <source>
        <strain evidence="9">KCTC13222</strain>
    </source>
</reference>
<dbReference type="PANTHER" id="PTHR43496">
    <property type="entry name" value="PROTEIN LPLB"/>
    <property type="match status" value="1"/>
</dbReference>
<evidence type="ECO:0000259" key="7">
    <source>
        <dbReference type="PROSITE" id="PS50928"/>
    </source>
</evidence>
<name>A0A1C0ZXX9_9BACL</name>
<keyword evidence="2 6" id="KW-0813">Transport</keyword>
<dbReference type="InterPro" id="IPR035906">
    <property type="entry name" value="MetI-like_sf"/>
</dbReference>
<dbReference type="CDD" id="cd06261">
    <property type="entry name" value="TM_PBP2"/>
    <property type="match status" value="1"/>
</dbReference>
<evidence type="ECO:0000256" key="1">
    <source>
        <dbReference type="ARBA" id="ARBA00004141"/>
    </source>
</evidence>
<evidence type="ECO:0000313" key="8">
    <source>
        <dbReference type="EMBL" id="OCT12972.1"/>
    </source>
</evidence>
<keyword evidence="3 6" id="KW-0812">Transmembrane</keyword>
<evidence type="ECO:0000256" key="3">
    <source>
        <dbReference type="ARBA" id="ARBA00022692"/>
    </source>
</evidence>
<dbReference type="Gene3D" id="1.10.3720.10">
    <property type="entry name" value="MetI-like"/>
    <property type="match status" value="1"/>
</dbReference>
<dbReference type="InterPro" id="IPR000515">
    <property type="entry name" value="MetI-like"/>
</dbReference>
<proteinExistence type="inferred from homology"/>
<keyword evidence="9" id="KW-1185">Reference proteome</keyword>
<keyword evidence="4 6" id="KW-1133">Transmembrane helix</keyword>
<dbReference type="Proteomes" id="UP000093309">
    <property type="component" value="Unassembled WGS sequence"/>
</dbReference>
<comment type="subcellular location">
    <subcellularLocation>
        <location evidence="6">Cell membrane</location>
        <topology evidence="6">Multi-pass membrane protein</topology>
    </subcellularLocation>
    <subcellularLocation>
        <location evidence="1">Membrane</location>
        <topology evidence="1">Multi-pass membrane protein</topology>
    </subcellularLocation>
</comment>
<gene>
    <name evidence="8" type="ORF">A8709_21865</name>
</gene>
<dbReference type="RefSeq" id="WP_065855021.1">
    <property type="nucleotide sequence ID" value="NZ_LYPC01000026.1"/>
</dbReference>
<sequence length="320" mass="36675">MKSATVNDPVAQRSTQVLKKKSWTKYVLQHRAFYIMLIPGLLYFLIFKYVPLMASFIAFQDYNIFKGFTGSEWVGFQWFQQLFTYDKFGRLLRNTLLISLYQIVFAFPLPILLAIMLNEVRTMAFKRITQTVLYLPHFLSWTIVFGLTYMMLSPAQGLVNHIIASFHGDTITFLQKPQYFRSIIIISGIWKEMGWNAIIFIAALAGINPSLYEAAKMDGANRWKQFLHISIPGLLPAIMILLMLKIGHIMDSGFEQIYQFLNPATFETGDVLDTYTYRAGILQGQYSITTAIGLFKSVIGFLLLIIANRVSKWTTGEGLY</sequence>
<dbReference type="PROSITE" id="PS50928">
    <property type="entry name" value="ABC_TM1"/>
    <property type="match status" value="1"/>
</dbReference>
<dbReference type="STRING" id="512399.A8709_21865"/>
<organism evidence="8 9">
    <name type="scientific">Paenibacillus pectinilyticus</name>
    <dbReference type="NCBI Taxonomy" id="512399"/>
    <lineage>
        <taxon>Bacteria</taxon>
        <taxon>Bacillati</taxon>
        <taxon>Bacillota</taxon>
        <taxon>Bacilli</taxon>
        <taxon>Bacillales</taxon>
        <taxon>Paenibacillaceae</taxon>
        <taxon>Paenibacillus</taxon>
    </lineage>
</organism>
<dbReference type="EMBL" id="LYPC01000026">
    <property type="protein sequence ID" value="OCT12972.1"/>
    <property type="molecule type" value="Genomic_DNA"/>
</dbReference>
<feature type="transmembrane region" description="Helical" evidence="6">
    <location>
        <begin position="100"/>
        <end position="120"/>
    </location>
</feature>
<comment type="similarity">
    <text evidence="6">Belongs to the binding-protein-dependent transport system permease family.</text>
</comment>
<feature type="transmembrane region" description="Helical" evidence="6">
    <location>
        <begin position="132"/>
        <end position="152"/>
    </location>
</feature>
<feature type="domain" description="ABC transmembrane type-1" evidence="7">
    <location>
        <begin position="92"/>
        <end position="307"/>
    </location>
</feature>
<evidence type="ECO:0000256" key="5">
    <source>
        <dbReference type="ARBA" id="ARBA00023136"/>
    </source>
</evidence>
<feature type="transmembrane region" description="Helical" evidence="6">
    <location>
        <begin position="226"/>
        <end position="244"/>
    </location>
</feature>
<dbReference type="GO" id="GO:0005886">
    <property type="term" value="C:plasma membrane"/>
    <property type="evidence" value="ECO:0007669"/>
    <property type="project" value="UniProtKB-SubCell"/>
</dbReference>
<dbReference type="AlphaFoldDB" id="A0A1C0ZXX9"/>
<evidence type="ECO:0000256" key="2">
    <source>
        <dbReference type="ARBA" id="ARBA00022448"/>
    </source>
</evidence>
<evidence type="ECO:0000256" key="4">
    <source>
        <dbReference type="ARBA" id="ARBA00022989"/>
    </source>
</evidence>
<feature type="transmembrane region" description="Helical" evidence="6">
    <location>
        <begin position="286"/>
        <end position="307"/>
    </location>
</feature>
<accession>A0A1C0ZXX9</accession>
<evidence type="ECO:0000256" key="6">
    <source>
        <dbReference type="RuleBase" id="RU363032"/>
    </source>
</evidence>
<comment type="caution">
    <text evidence="8">The sequence shown here is derived from an EMBL/GenBank/DDBJ whole genome shotgun (WGS) entry which is preliminary data.</text>
</comment>
<protein>
    <submittedName>
        <fullName evidence="8">Protein lplB</fullName>
    </submittedName>
</protein>
<evidence type="ECO:0000313" key="9">
    <source>
        <dbReference type="Proteomes" id="UP000093309"/>
    </source>
</evidence>
<dbReference type="PANTHER" id="PTHR43496:SF1">
    <property type="entry name" value="POLYGALACTURONAN_RHAMNOGALACTURONAN TRANSPORT SYSTEM PERMEASE PROTEIN YTEP"/>
    <property type="match status" value="1"/>
</dbReference>
<feature type="transmembrane region" description="Helical" evidence="6">
    <location>
        <begin position="32"/>
        <end position="59"/>
    </location>
</feature>
<dbReference type="SUPFAM" id="SSF161098">
    <property type="entry name" value="MetI-like"/>
    <property type="match status" value="1"/>
</dbReference>
<dbReference type="GO" id="GO:0055085">
    <property type="term" value="P:transmembrane transport"/>
    <property type="evidence" value="ECO:0007669"/>
    <property type="project" value="InterPro"/>
</dbReference>